<dbReference type="InterPro" id="IPR018247">
    <property type="entry name" value="EF_Hand_1_Ca_BS"/>
</dbReference>
<name>A0A3L6FVZ2_MAIZE</name>
<evidence type="ECO:0000256" key="3">
    <source>
        <dbReference type="ARBA" id="ARBA00022837"/>
    </source>
</evidence>
<feature type="region of interest" description="Disordered" evidence="4">
    <location>
        <begin position="48"/>
        <end position="68"/>
    </location>
</feature>
<evidence type="ECO:0000259" key="6">
    <source>
        <dbReference type="PROSITE" id="PS50222"/>
    </source>
</evidence>
<dbReference type="SUPFAM" id="SSF47473">
    <property type="entry name" value="EF-hand"/>
    <property type="match status" value="1"/>
</dbReference>
<protein>
    <submittedName>
        <fullName evidence="7">Putative calcium-binding protein CML47</fullName>
    </submittedName>
</protein>
<accession>A0A3L6FVZ2</accession>
<keyword evidence="5" id="KW-0472">Membrane</keyword>
<gene>
    <name evidence="7" type="primary">CML47</name>
    <name evidence="7" type="ORF">Zm00014a_006277</name>
</gene>
<evidence type="ECO:0000256" key="4">
    <source>
        <dbReference type="SAM" id="MobiDB-lite"/>
    </source>
</evidence>
<feature type="domain" description="EF-hand" evidence="6">
    <location>
        <begin position="106"/>
        <end position="141"/>
    </location>
</feature>
<dbReference type="FunFam" id="1.10.238.10:FF:000003">
    <property type="entry name" value="Calmodulin A"/>
    <property type="match status" value="1"/>
</dbReference>
<dbReference type="OMA" id="GHAECQR"/>
<reference evidence="7 8" key="1">
    <citation type="journal article" date="2018" name="Nat. Genet.">
        <title>Extensive intraspecific gene order and gene structural variations between Mo17 and other maize genomes.</title>
        <authorList>
            <person name="Sun S."/>
            <person name="Zhou Y."/>
            <person name="Chen J."/>
            <person name="Shi J."/>
            <person name="Zhao H."/>
            <person name="Zhao H."/>
            <person name="Song W."/>
            <person name="Zhang M."/>
            <person name="Cui Y."/>
            <person name="Dong X."/>
            <person name="Liu H."/>
            <person name="Ma X."/>
            <person name="Jiao Y."/>
            <person name="Wang B."/>
            <person name="Wei X."/>
            <person name="Stein J.C."/>
            <person name="Glaubitz J.C."/>
            <person name="Lu F."/>
            <person name="Yu G."/>
            <person name="Liang C."/>
            <person name="Fengler K."/>
            <person name="Li B."/>
            <person name="Rafalski A."/>
            <person name="Schnable P.S."/>
            <person name="Ware D.H."/>
            <person name="Buckler E.S."/>
            <person name="Lai J."/>
        </authorList>
    </citation>
    <scope>NUCLEOTIDE SEQUENCE [LARGE SCALE GENOMIC DNA]</scope>
    <source>
        <strain evidence="8">cv. Missouri 17</strain>
        <tissue evidence="7">Seedling</tissue>
    </source>
</reference>
<dbReference type="GO" id="GO:0005509">
    <property type="term" value="F:calcium ion binding"/>
    <property type="evidence" value="ECO:0007669"/>
    <property type="project" value="InterPro"/>
</dbReference>
<proteinExistence type="predicted"/>
<dbReference type="KEGG" id="zma:100284831"/>
<organism evidence="7 8">
    <name type="scientific">Zea mays</name>
    <name type="common">Maize</name>
    <dbReference type="NCBI Taxonomy" id="4577"/>
    <lineage>
        <taxon>Eukaryota</taxon>
        <taxon>Viridiplantae</taxon>
        <taxon>Streptophyta</taxon>
        <taxon>Embryophyta</taxon>
        <taxon>Tracheophyta</taxon>
        <taxon>Spermatophyta</taxon>
        <taxon>Magnoliopsida</taxon>
        <taxon>Liliopsida</taxon>
        <taxon>Poales</taxon>
        <taxon>Poaceae</taxon>
        <taxon>PACMAD clade</taxon>
        <taxon>Panicoideae</taxon>
        <taxon>Andropogonodae</taxon>
        <taxon>Andropogoneae</taxon>
        <taxon>Tripsacinae</taxon>
        <taxon>Zea</taxon>
    </lineage>
</organism>
<dbReference type="InterPro" id="IPR039647">
    <property type="entry name" value="EF_hand_pair_protein_CML-like"/>
</dbReference>
<dbReference type="EMBL" id="NCVQ01000003">
    <property type="protein sequence ID" value="PWZ39032.1"/>
    <property type="molecule type" value="Genomic_DNA"/>
</dbReference>
<dbReference type="Gene3D" id="1.10.238.10">
    <property type="entry name" value="EF-hand"/>
    <property type="match status" value="1"/>
</dbReference>
<dbReference type="SMART" id="SM00054">
    <property type="entry name" value="EFh"/>
    <property type="match status" value="2"/>
</dbReference>
<dbReference type="PROSITE" id="PS00018">
    <property type="entry name" value="EF_HAND_1"/>
    <property type="match status" value="2"/>
</dbReference>
<dbReference type="OrthoDB" id="26525at2759"/>
<feature type="transmembrane region" description="Helical" evidence="5">
    <location>
        <begin position="20"/>
        <end position="40"/>
    </location>
</feature>
<evidence type="ECO:0000313" key="7">
    <source>
        <dbReference type="EMBL" id="PWZ39032.1"/>
    </source>
</evidence>
<dbReference type="PROSITE" id="PS50222">
    <property type="entry name" value="EF_HAND_2"/>
    <property type="match status" value="2"/>
</dbReference>
<dbReference type="SMR" id="A0A3L6FVZ2"/>
<dbReference type="AlphaFoldDB" id="A0A3L6FVZ2"/>
<dbReference type="InterPro" id="IPR011992">
    <property type="entry name" value="EF-hand-dom_pair"/>
</dbReference>
<evidence type="ECO:0000256" key="2">
    <source>
        <dbReference type="ARBA" id="ARBA00022737"/>
    </source>
</evidence>
<feature type="domain" description="EF-hand" evidence="6">
    <location>
        <begin position="147"/>
        <end position="180"/>
    </location>
</feature>
<evidence type="ECO:0000256" key="1">
    <source>
        <dbReference type="ARBA" id="ARBA00022723"/>
    </source>
</evidence>
<dbReference type="Pfam" id="PF13499">
    <property type="entry name" value="EF-hand_7"/>
    <property type="match status" value="1"/>
</dbReference>
<dbReference type="ExpressionAtlas" id="A0A3L6FVZ2">
    <property type="expression patterns" value="baseline and differential"/>
</dbReference>
<dbReference type="Proteomes" id="UP000251960">
    <property type="component" value="Chromosome 2"/>
</dbReference>
<feature type="compositionally biased region" description="Pro residues" evidence="4">
    <location>
        <begin position="57"/>
        <end position="66"/>
    </location>
</feature>
<keyword evidence="5" id="KW-1133">Transmembrane helix</keyword>
<keyword evidence="3" id="KW-0106">Calcium</keyword>
<keyword evidence="1" id="KW-0479">Metal-binding</keyword>
<keyword evidence="5" id="KW-0812">Transmembrane</keyword>
<comment type="caution">
    <text evidence="7">The sequence shown here is derived from an EMBL/GenBank/DDBJ whole genome shotgun (WGS) entry which is preliminary data.</text>
</comment>
<dbReference type="InterPro" id="IPR002048">
    <property type="entry name" value="EF_hand_dom"/>
</dbReference>
<evidence type="ECO:0000256" key="5">
    <source>
        <dbReference type="SAM" id="Phobius"/>
    </source>
</evidence>
<evidence type="ECO:0000313" key="8">
    <source>
        <dbReference type="Proteomes" id="UP000251960"/>
    </source>
</evidence>
<keyword evidence="2" id="KW-0677">Repeat</keyword>
<dbReference type="PANTHER" id="PTHR10891">
    <property type="entry name" value="EF-HAND CALCIUM-BINDING DOMAIN CONTAINING PROTEIN"/>
    <property type="match status" value="1"/>
</dbReference>
<dbReference type="CDD" id="cd00051">
    <property type="entry name" value="EFh"/>
    <property type="match status" value="1"/>
</dbReference>
<sequence>MEMASSSAPTASYNVSVAQAVLTLSINAILLWLTTVIKSYSSSSSSARRRDAAPATAPAPPSPSPAKPAAAAAAAVDLDAVLGLMGAGAESVGFEEAAALFEEEEATVEEARQAFAVFDRDGDGFIDAAELRAVLTSLGFESGVSAAAEAECQRMIDAYDEDKDGRIDFREFVKLMETSH</sequence>